<gene>
    <name evidence="1" type="ORF">H2LOC_014000</name>
</gene>
<dbReference type="Proteomes" id="UP000309061">
    <property type="component" value="Chromosome"/>
</dbReference>
<keyword evidence="2" id="KW-1185">Reference proteome</keyword>
<dbReference type="RefSeq" id="WP_136497599.1">
    <property type="nucleotide sequence ID" value="NZ_CP046052.1"/>
</dbReference>
<dbReference type="KEGG" id="mhey:H2LOC_014000"/>
<evidence type="ECO:0000313" key="2">
    <source>
        <dbReference type="Proteomes" id="UP000309061"/>
    </source>
</evidence>
<proteinExistence type="predicted"/>
<organism evidence="1 2">
    <name type="scientific">Methylocystis heyeri</name>
    <dbReference type="NCBI Taxonomy" id="391905"/>
    <lineage>
        <taxon>Bacteria</taxon>
        <taxon>Pseudomonadati</taxon>
        <taxon>Pseudomonadota</taxon>
        <taxon>Alphaproteobacteria</taxon>
        <taxon>Hyphomicrobiales</taxon>
        <taxon>Methylocystaceae</taxon>
        <taxon>Methylocystis</taxon>
    </lineage>
</organism>
<accession>A0A6B8KEK0</accession>
<name>A0A6B8KEK0_9HYPH</name>
<protein>
    <submittedName>
        <fullName evidence="1">Uncharacterized protein</fullName>
    </submittedName>
</protein>
<dbReference type="AlphaFoldDB" id="A0A6B8KEK0"/>
<sequence>MSVKVTDHALLDVLRIAGTLPVETLRAALSESLGRAADAAESIKARDYRIVVGGLSYRIIEGSLVSVREAGR</sequence>
<reference evidence="1 2" key="1">
    <citation type="submission" date="2019-11" db="EMBL/GenBank/DDBJ databases">
        <title>The genome sequence of Methylocystis heyeri.</title>
        <authorList>
            <person name="Oshkin I.Y."/>
            <person name="Miroshnikov K."/>
            <person name="Dedysh S.N."/>
        </authorList>
    </citation>
    <scope>NUCLEOTIDE SEQUENCE [LARGE SCALE GENOMIC DNA]</scope>
    <source>
        <strain evidence="1 2">H2</strain>
    </source>
</reference>
<evidence type="ECO:0000313" key="1">
    <source>
        <dbReference type="EMBL" id="QGM46716.1"/>
    </source>
</evidence>
<dbReference type="EMBL" id="CP046052">
    <property type="protein sequence ID" value="QGM46716.1"/>
    <property type="molecule type" value="Genomic_DNA"/>
</dbReference>